<dbReference type="SUPFAM" id="SSF75005">
    <property type="entry name" value="Arabinanase/levansucrase/invertase"/>
    <property type="match status" value="1"/>
</dbReference>
<organism evidence="1 2">
    <name type="scientific">Symbiodinium natans</name>
    <dbReference type="NCBI Taxonomy" id="878477"/>
    <lineage>
        <taxon>Eukaryota</taxon>
        <taxon>Sar</taxon>
        <taxon>Alveolata</taxon>
        <taxon>Dinophyceae</taxon>
        <taxon>Suessiales</taxon>
        <taxon>Symbiodiniaceae</taxon>
        <taxon>Symbiodinium</taxon>
    </lineage>
</organism>
<reference evidence="1" key="1">
    <citation type="submission" date="2021-02" db="EMBL/GenBank/DDBJ databases">
        <authorList>
            <person name="Dougan E. K."/>
            <person name="Rhodes N."/>
            <person name="Thang M."/>
            <person name="Chan C."/>
        </authorList>
    </citation>
    <scope>NUCLEOTIDE SEQUENCE</scope>
</reference>
<dbReference type="InterPro" id="IPR023296">
    <property type="entry name" value="Glyco_hydro_beta-prop_sf"/>
</dbReference>
<sequence>MTRRKVTCAAGAAALAAIALRAGFISTAWRSRPRPLTVRRAAATSPVLRPSNDPELFDSAAVGGVVVEAPSGGCQKWRMFYHGRSQEVDPAVVALSMGSIGIAESDDGLHWEKCTGHAATQAIFEPSKEPSAFDSALVGMGSILGTFPKRASGLGFWA</sequence>
<dbReference type="AlphaFoldDB" id="A0A812KQK7"/>
<accession>A0A812KQK7</accession>
<evidence type="ECO:0000313" key="2">
    <source>
        <dbReference type="Proteomes" id="UP000604046"/>
    </source>
</evidence>
<proteinExistence type="predicted"/>
<dbReference type="PANTHER" id="PTHR35279">
    <property type="match status" value="1"/>
</dbReference>
<protein>
    <submittedName>
        <fullName evidence="1">BglB protein</fullName>
    </submittedName>
</protein>
<keyword evidence="2" id="KW-1185">Reference proteome</keyword>
<dbReference type="Gene3D" id="2.115.10.20">
    <property type="entry name" value="Glycosyl hydrolase domain, family 43"/>
    <property type="match status" value="1"/>
</dbReference>
<dbReference type="PANTHER" id="PTHR35279:SF4">
    <property type="entry name" value="GLYCOSYL HYDROLASE FAMILY 32 N-TERMINAL DOMAIN-CONTAINING PROTEIN"/>
    <property type="match status" value="1"/>
</dbReference>
<dbReference type="EMBL" id="CAJNDS010000691">
    <property type="protein sequence ID" value="CAE7228345.1"/>
    <property type="molecule type" value="Genomic_DNA"/>
</dbReference>
<name>A0A812KQK7_9DINO</name>
<comment type="caution">
    <text evidence="1">The sequence shown here is derived from an EMBL/GenBank/DDBJ whole genome shotgun (WGS) entry which is preliminary data.</text>
</comment>
<evidence type="ECO:0000313" key="1">
    <source>
        <dbReference type="EMBL" id="CAE7228345.1"/>
    </source>
</evidence>
<dbReference type="OrthoDB" id="3510at2759"/>
<gene>
    <name evidence="1" type="primary">bglB</name>
    <name evidence="1" type="ORF">SNAT2548_LOCUS9089</name>
</gene>
<dbReference type="Proteomes" id="UP000604046">
    <property type="component" value="Unassembled WGS sequence"/>
</dbReference>